<dbReference type="GO" id="GO:0003700">
    <property type="term" value="F:DNA-binding transcription factor activity"/>
    <property type="evidence" value="ECO:0007669"/>
    <property type="project" value="InterPro"/>
</dbReference>
<dbReference type="EMBL" id="JABFCX010000002">
    <property type="protein sequence ID" value="NNU15629.1"/>
    <property type="molecule type" value="Genomic_DNA"/>
</dbReference>
<dbReference type="Pfam" id="PF20239">
    <property type="entry name" value="DUF6596"/>
    <property type="match status" value="1"/>
</dbReference>
<reference evidence="3 4" key="1">
    <citation type="submission" date="2020-05" db="EMBL/GenBank/DDBJ databases">
        <title>Parvularcula mediterraneae sp. nov., isolated from polypropylene straw from shallow seawater of the seashore of Laganas in Zakynthos island, Greece.</title>
        <authorList>
            <person name="Szabo I."/>
            <person name="Al-Omari J."/>
            <person name="Rado J."/>
            <person name="Szerdahelyi G.S."/>
        </authorList>
    </citation>
    <scope>NUCLEOTIDE SEQUENCE [LARGE SCALE GENOMIC DNA]</scope>
    <source>
        <strain evidence="3 4">ZS-1/3</strain>
    </source>
</reference>
<organism evidence="3 4">
    <name type="scientific">Parvularcula mediterranea</name>
    <dbReference type="NCBI Taxonomy" id="2732508"/>
    <lineage>
        <taxon>Bacteria</taxon>
        <taxon>Pseudomonadati</taxon>
        <taxon>Pseudomonadota</taxon>
        <taxon>Alphaproteobacteria</taxon>
        <taxon>Parvularculales</taxon>
        <taxon>Parvularculaceae</taxon>
        <taxon>Parvularcula</taxon>
    </lineage>
</organism>
<dbReference type="GO" id="GO:0006352">
    <property type="term" value="P:DNA-templated transcription initiation"/>
    <property type="evidence" value="ECO:0007669"/>
    <property type="project" value="InterPro"/>
</dbReference>
<dbReference type="Gene3D" id="1.25.40.10">
    <property type="entry name" value="Tetratricopeptide repeat domain"/>
    <property type="match status" value="1"/>
</dbReference>
<accession>A0A7Y3RKA4</accession>
<dbReference type="InterPro" id="IPR011990">
    <property type="entry name" value="TPR-like_helical_dom_sf"/>
</dbReference>
<dbReference type="InterPro" id="IPR007627">
    <property type="entry name" value="RNA_pol_sigma70_r2"/>
</dbReference>
<feature type="domain" description="RNA polymerase sigma-70 region 2" evidence="1">
    <location>
        <begin position="17"/>
        <end position="78"/>
    </location>
</feature>
<evidence type="ECO:0000259" key="1">
    <source>
        <dbReference type="Pfam" id="PF04542"/>
    </source>
</evidence>
<sequence length="398" mass="43060">MTVPTEKLVEAAAREGRARLLAILSRRTGDLAAAEDALQAAFLKALESWPELGVPRVPDAWLLTAARNHLTDGFRKESVRAGKEEAIVLLLDELAEASAKDGLPERRLELLYACAHPAIDEQVRPQLVLNTVLGVPAEDIGRCWLASKSAMAQRLVRAKAKIKASGIPFAIPEPSEREERTACVLEAIYGALTIGGEGGALAEEAAYLASLLSRLLPNDPEAAALRALSLFVLAVRPEEGEPFRPLSERDPEGWNSEAINLADNILVNAARARKPGRFQLEAAISSARIAQLRDGRDTWEQVLHLYRRLIDLAPSLAATCGYAAALMEAGRNDEAASVLAGMDLDGEDFPPLLVVRAELAIRQREPRQAKVLLEKAAHLRAGHPDGAHLSARARDLQS</sequence>
<dbReference type="Gene3D" id="1.10.1740.10">
    <property type="match status" value="1"/>
</dbReference>
<dbReference type="Pfam" id="PF04542">
    <property type="entry name" value="Sigma70_r2"/>
    <property type="match status" value="1"/>
</dbReference>
<evidence type="ECO:0000313" key="4">
    <source>
        <dbReference type="Proteomes" id="UP000536835"/>
    </source>
</evidence>
<dbReference type="InterPro" id="IPR046531">
    <property type="entry name" value="DUF6596"/>
</dbReference>
<evidence type="ECO:0000259" key="2">
    <source>
        <dbReference type="Pfam" id="PF20239"/>
    </source>
</evidence>
<dbReference type="Proteomes" id="UP000536835">
    <property type="component" value="Unassembled WGS sequence"/>
</dbReference>
<protein>
    <submittedName>
        <fullName evidence="3">RNA polymerase subunit sigma-70</fullName>
    </submittedName>
</protein>
<keyword evidence="4" id="KW-1185">Reference proteome</keyword>
<dbReference type="PANTHER" id="PTHR47756:SF2">
    <property type="entry name" value="BLL6612 PROTEIN"/>
    <property type="match status" value="1"/>
</dbReference>
<proteinExistence type="predicted"/>
<dbReference type="RefSeq" id="WP_173197225.1">
    <property type="nucleotide sequence ID" value="NZ_JABFCX010000002.1"/>
</dbReference>
<dbReference type="InterPro" id="IPR013325">
    <property type="entry name" value="RNA_pol_sigma_r2"/>
</dbReference>
<dbReference type="SUPFAM" id="SSF88946">
    <property type="entry name" value="Sigma2 domain of RNA polymerase sigma factors"/>
    <property type="match status" value="1"/>
</dbReference>
<comment type="caution">
    <text evidence="3">The sequence shown here is derived from an EMBL/GenBank/DDBJ whole genome shotgun (WGS) entry which is preliminary data.</text>
</comment>
<gene>
    <name evidence="3" type="ORF">HK107_04770</name>
</gene>
<name>A0A7Y3RKA4_9PROT</name>
<dbReference type="PANTHER" id="PTHR47756">
    <property type="entry name" value="BLL6612 PROTEIN-RELATED"/>
    <property type="match status" value="1"/>
</dbReference>
<dbReference type="AlphaFoldDB" id="A0A7Y3RKA4"/>
<feature type="domain" description="DUF6596" evidence="2">
    <location>
        <begin position="200"/>
        <end position="269"/>
    </location>
</feature>
<dbReference type="SUPFAM" id="SSF48452">
    <property type="entry name" value="TPR-like"/>
    <property type="match status" value="1"/>
</dbReference>
<evidence type="ECO:0000313" key="3">
    <source>
        <dbReference type="EMBL" id="NNU15629.1"/>
    </source>
</evidence>